<sequence length="147" mass="15995">MSELQVLFLYNNALTGSIPPRLWSLSKLQLLVLLLNNFTGDVVVDDSKGMAARSLTDIDISFNYKLTGSIPEAFGLLENLTTLSLSFNSFSGEIPMTLPAELGKHSDLGHVEVHDNTLLGAIPNGLCARGQLIYLHADNNRFKGPIP</sequence>
<dbReference type="Pfam" id="PF00560">
    <property type="entry name" value="LRR_1"/>
    <property type="match status" value="2"/>
</dbReference>
<dbReference type="PANTHER" id="PTHR48054:SF66">
    <property type="entry name" value="PROTEIN KINASE DOMAIN-CONTAINING PROTEIN"/>
    <property type="match status" value="1"/>
</dbReference>
<evidence type="ECO:0000313" key="1">
    <source>
        <dbReference type="EMBL" id="WVZ54936.1"/>
    </source>
</evidence>
<dbReference type="Gene3D" id="3.80.10.10">
    <property type="entry name" value="Ribonuclease Inhibitor"/>
    <property type="match status" value="1"/>
</dbReference>
<proteinExistence type="predicted"/>
<dbReference type="SUPFAM" id="SSF52058">
    <property type="entry name" value="L domain-like"/>
    <property type="match status" value="1"/>
</dbReference>
<protein>
    <submittedName>
        <fullName evidence="1">Uncharacterized protein</fullName>
    </submittedName>
</protein>
<keyword evidence="2" id="KW-1185">Reference proteome</keyword>
<name>A0AAQ3PXA7_PASNO</name>
<dbReference type="InterPro" id="IPR032675">
    <property type="entry name" value="LRR_dom_sf"/>
</dbReference>
<organism evidence="1 2">
    <name type="scientific">Paspalum notatum var. saurae</name>
    <dbReference type="NCBI Taxonomy" id="547442"/>
    <lineage>
        <taxon>Eukaryota</taxon>
        <taxon>Viridiplantae</taxon>
        <taxon>Streptophyta</taxon>
        <taxon>Embryophyta</taxon>
        <taxon>Tracheophyta</taxon>
        <taxon>Spermatophyta</taxon>
        <taxon>Magnoliopsida</taxon>
        <taxon>Liliopsida</taxon>
        <taxon>Poales</taxon>
        <taxon>Poaceae</taxon>
        <taxon>PACMAD clade</taxon>
        <taxon>Panicoideae</taxon>
        <taxon>Andropogonodae</taxon>
        <taxon>Paspaleae</taxon>
        <taxon>Paspalinae</taxon>
        <taxon>Paspalum</taxon>
    </lineage>
</organism>
<dbReference type="Proteomes" id="UP001341281">
    <property type="component" value="Chromosome 01"/>
</dbReference>
<dbReference type="PANTHER" id="PTHR48054">
    <property type="entry name" value="RECEPTOR KINASE-LIKE PROTEIN XA21"/>
    <property type="match status" value="1"/>
</dbReference>
<evidence type="ECO:0000313" key="2">
    <source>
        <dbReference type="Proteomes" id="UP001341281"/>
    </source>
</evidence>
<dbReference type="InterPro" id="IPR052592">
    <property type="entry name" value="LRR-RLK"/>
</dbReference>
<dbReference type="EMBL" id="CP144745">
    <property type="protein sequence ID" value="WVZ54936.1"/>
    <property type="molecule type" value="Genomic_DNA"/>
</dbReference>
<reference evidence="1 2" key="1">
    <citation type="submission" date="2024-02" db="EMBL/GenBank/DDBJ databases">
        <title>High-quality chromosome-scale genome assembly of Pensacola bahiagrass (Paspalum notatum Flugge var. saurae).</title>
        <authorList>
            <person name="Vega J.M."/>
            <person name="Podio M."/>
            <person name="Orjuela J."/>
            <person name="Siena L.A."/>
            <person name="Pessino S.C."/>
            <person name="Combes M.C."/>
            <person name="Mariac C."/>
            <person name="Albertini E."/>
            <person name="Pupilli F."/>
            <person name="Ortiz J.P.A."/>
            <person name="Leblanc O."/>
        </authorList>
    </citation>
    <scope>NUCLEOTIDE SEQUENCE [LARGE SCALE GENOMIC DNA]</scope>
    <source>
        <strain evidence="1">R1</strain>
        <tissue evidence="1">Leaf</tissue>
    </source>
</reference>
<dbReference type="AlphaFoldDB" id="A0AAQ3PXA7"/>
<dbReference type="InterPro" id="IPR001611">
    <property type="entry name" value="Leu-rich_rpt"/>
</dbReference>
<accession>A0AAQ3PXA7</accession>
<gene>
    <name evidence="1" type="ORF">U9M48_005669</name>
</gene>